<dbReference type="CDD" id="cd00408">
    <property type="entry name" value="DHDPS-like"/>
    <property type="match status" value="1"/>
</dbReference>
<keyword evidence="2 3" id="KW-0456">Lyase</keyword>
<accession>A0A4R3J0J6</accession>
<dbReference type="InterPro" id="IPR002220">
    <property type="entry name" value="DapA-like"/>
</dbReference>
<dbReference type="InterPro" id="IPR013785">
    <property type="entry name" value="Aldolase_TIM"/>
</dbReference>
<proteinExistence type="inferred from homology"/>
<dbReference type="PANTHER" id="PTHR12128:SF66">
    <property type="entry name" value="4-HYDROXY-2-OXOGLUTARATE ALDOLASE, MITOCHONDRIAL"/>
    <property type="match status" value="1"/>
</dbReference>
<dbReference type="SUPFAM" id="SSF51569">
    <property type="entry name" value="Aldolase"/>
    <property type="match status" value="1"/>
</dbReference>
<comment type="caution">
    <text evidence="5">The sequence shown here is derived from an EMBL/GenBank/DDBJ whole genome shotgun (WGS) entry which is preliminary data.</text>
</comment>
<protein>
    <submittedName>
        <fullName evidence="5">4-hydroxy-tetrahydrodipicolinate synthase</fullName>
    </submittedName>
</protein>
<dbReference type="SMART" id="SM01130">
    <property type="entry name" value="DHDPS"/>
    <property type="match status" value="1"/>
</dbReference>
<name>A0A4R3J0J6_9RHOB</name>
<dbReference type="Gene3D" id="3.20.20.70">
    <property type="entry name" value="Aldolase class I"/>
    <property type="match status" value="1"/>
</dbReference>
<dbReference type="Proteomes" id="UP000295696">
    <property type="component" value="Unassembled WGS sequence"/>
</dbReference>
<gene>
    <name evidence="5" type="ORF">EDD52_1277</name>
</gene>
<comment type="similarity">
    <text evidence="1 3">Belongs to the DapA family.</text>
</comment>
<evidence type="ECO:0000256" key="4">
    <source>
        <dbReference type="PIRSR" id="PIRSR001365-2"/>
    </source>
</evidence>
<dbReference type="RefSeq" id="WP_132248556.1">
    <property type="nucleotide sequence ID" value="NZ_SLZU01000027.1"/>
</dbReference>
<dbReference type="GO" id="GO:0008840">
    <property type="term" value="F:4-hydroxy-tetrahydrodipicolinate synthase activity"/>
    <property type="evidence" value="ECO:0007669"/>
    <property type="project" value="TreeGrafter"/>
</dbReference>
<evidence type="ECO:0000256" key="2">
    <source>
        <dbReference type="ARBA" id="ARBA00023239"/>
    </source>
</evidence>
<sequence>MSLSDTRWRGVYVIVTTPFNDDLNLDLHGLRNVVRFNLNCGVHGLVAPANASEVAYLSDEERKLVVQIITDEAGGRVPVIAGVSSSCAKLAVAHARVAEGAGADGILAMPPTFQRATQHEIVDYFRQIAAATRLPIMLQNYAGAGGTSLSPAAILSLVEAIPQIEYVKEETPFSNTYISEILALAGDRIKGVMGGIAGINLFEEHARGACGTMPACESPDIHVALWAALERQDAEAAREIFEALLPLLSFEAHYGIATYKSVLARRGVIAASGFRQTGAQPLDAVASARLDTILNRLAPLMHKDYRPAREAALT</sequence>
<dbReference type="PRINTS" id="PR00146">
    <property type="entry name" value="DHPICSNTHASE"/>
</dbReference>
<dbReference type="GO" id="GO:0005829">
    <property type="term" value="C:cytosol"/>
    <property type="evidence" value="ECO:0007669"/>
    <property type="project" value="TreeGrafter"/>
</dbReference>
<feature type="binding site" evidence="4">
    <location>
        <position position="213"/>
    </location>
    <ligand>
        <name>pyruvate</name>
        <dbReference type="ChEBI" id="CHEBI:15361"/>
    </ligand>
</feature>
<dbReference type="PIRSF" id="PIRSF001365">
    <property type="entry name" value="DHDPS"/>
    <property type="match status" value="1"/>
</dbReference>
<dbReference type="EMBL" id="SLZU01000027">
    <property type="protein sequence ID" value="TCS57228.1"/>
    <property type="molecule type" value="Genomic_DNA"/>
</dbReference>
<evidence type="ECO:0000256" key="1">
    <source>
        <dbReference type="ARBA" id="ARBA00007592"/>
    </source>
</evidence>
<reference evidence="5 6" key="1">
    <citation type="submission" date="2019-03" db="EMBL/GenBank/DDBJ databases">
        <title>Genomic Encyclopedia of Type Strains, Phase IV (KMG-IV): sequencing the most valuable type-strain genomes for metagenomic binning, comparative biology and taxonomic classification.</title>
        <authorList>
            <person name="Goeker M."/>
        </authorList>
    </citation>
    <scope>NUCLEOTIDE SEQUENCE [LARGE SCALE GENOMIC DNA]</scope>
    <source>
        <strain evidence="5 6">DSM 104836</strain>
    </source>
</reference>
<keyword evidence="6" id="KW-1185">Reference proteome</keyword>
<organism evidence="5 6">
    <name type="scientific">Primorskyibacter sedentarius</name>
    <dbReference type="NCBI Taxonomy" id="745311"/>
    <lineage>
        <taxon>Bacteria</taxon>
        <taxon>Pseudomonadati</taxon>
        <taxon>Pseudomonadota</taxon>
        <taxon>Alphaproteobacteria</taxon>
        <taxon>Rhodobacterales</taxon>
        <taxon>Roseobacteraceae</taxon>
        <taxon>Primorskyibacter</taxon>
    </lineage>
</organism>
<evidence type="ECO:0000313" key="5">
    <source>
        <dbReference type="EMBL" id="TCS57228.1"/>
    </source>
</evidence>
<dbReference type="Pfam" id="PF00701">
    <property type="entry name" value="DHDPS"/>
    <property type="match status" value="1"/>
</dbReference>
<dbReference type="OrthoDB" id="9796205at2"/>
<dbReference type="AlphaFoldDB" id="A0A4R3J0J6"/>
<evidence type="ECO:0000256" key="3">
    <source>
        <dbReference type="PIRNR" id="PIRNR001365"/>
    </source>
</evidence>
<dbReference type="PANTHER" id="PTHR12128">
    <property type="entry name" value="DIHYDRODIPICOLINATE SYNTHASE"/>
    <property type="match status" value="1"/>
</dbReference>
<evidence type="ECO:0000313" key="6">
    <source>
        <dbReference type="Proteomes" id="UP000295696"/>
    </source>
</evidence>